<dbReference type="EMBL" id="PGCJ01001004">
    <property type="protein sequence ID" value="PLW11827.1"/>
    <property type="molecule type" value="Genomic_DNA"/>
</dbReference>
<sequence>MVSHVEVLEEHTETGEPRRVIRVLEISQRQPSAIGLTGNSVAGPNGFDRLPDELLERILNYVGMGNGTSVTNLMDPFEAGWKDEEEIIQDALRFGSSMGILRRVCWRFFELATPLFLRRLVISEAQWGKDPLWGLIGRLGKFLSVRRSSSDSEGKRRVGQLQRTGPGSPIPYGHHVRQLIISNRTIPPGVTCWLLETIHPLLPNLISLGGLNLSQISRLLSPAIRFPRLMSLTGIDLAAAPNRWSAGYDEFPALDSATPPVHIQAAPAEIQAAPPSQVISQEIFLGILNHHPQVAYLSCRGLQIDESGANRLIALLRANQLSIPLFPSSGPRADNFVGLKMLHIGLNSVVDLQLLRLLPSVAPHLHQLHIEAGCKVDDKLSEQSAQSWSISQLLRALPQITHLTFIGQHNLPSRRGSRSWASSNEVLRVAPHIQSLNLRMDSFTTVDFFDSLMMEEGGRQSLRKLNVWHRPTLNVNPNTESWSIISFDGPQTLGRLDRAVRIMRKEGLEWPSVESQQRDLWLKLKDLSRLDLIAENSDDNY</sequence>
<name>A0A2N5SEZ3_9BASI</name>
<evidence type="ECO:0000313" key="2">
    <source>
        <dbReference type="Proteomes" id="UP000235388"/>
    </source>
</evidence>
<organism evidence="1 2">
    <name type="scientific">Puccinia coronata f. sp. avenae</name>
    <dbReference type="NCBI Taxonomy" id="200324"/>
    <lineage>
        <taxon>Eukaryota</taxon>
        <taxon>Fungi</taxon>
        <taxon>Dikarya</taxon>
        <taxon>Basidiomycota</taxon>
        <taxon>Pucciniomycotina</taxon>
        <taxon>Pucciniomycetes</taxon>
        <taxon>Pucciniales</taxon>
        <taxon>Pucciniaceae</taxon>
        <taxon>Puccinia</taxon>
    </lineage>
</organism>
<gene>
    <name evidence="1" type="ORF">PCANC_20245</name>
</gene>
<proteinExistence type="predicted"/>
<comment type="caution">
    <text evidence="1">The sequence shown here is derived from an EMBL/GenBank/DDBJ whole genome shotgun (WGS) entry which is preliminary data.</text>
</comment>
<reference evidence="1 2" key="1">
    <citation type="submission" date="2017-11" db="EMBL/GenBank/DDBJ databases">
        <title>De novo assembly and phasing of dikaryotic genomes from two isolates of Puccinia coronata f. sp. avenae, the causal agent of oat crown rust.</title>
        <authorList>
            <person name="Miller M.E."/>
            <person name="Zhang Y."/>
            <person name="Omidvar V."/>
            <person name="Sperschneider J."/>
            <person name="Schwessinger B."/>
            <person name="Raley C."/>
            <person name="Palmer J.M."/>
            <person name="Garnica D."/>
            <person name="Upadhyaya N."/>
            <person name="Rathjen J."/>
            <person name="Taylor J.M."/>
            <person name="Park R.F."/>
            <person name="Dodds P.N."/>
            <person name="Hirsch C.D."/>
            <person name="Kianian S.F."/>
            <person name="Figueroa M."/>
        </authorList>
    </citation>
    <scope>NUCLEOTIDE SEQUENCE [LARGE SCALE GENOMIC DNA]</scope>
    <source>
        <strain evidence="1">12NC29</strain>
    </source>
</reference>
<protein>
    <recommendedName>
        <fullName evidence="3">F-box domain-containing protein</fullName>
    </recommendedName>
</protein>
<evidence type="ECO:0008006" key="3">
    <source>
        <dbReference type="Google" id="ProtNLM"/>
    </source>
</evidence>
<dbReference type="AlphaFoldDB" id="A0A2N5SEZ3"/>
<dbReference type="Gene3D" id="3.80.10.10">
    <property type="entry name" value="Ribonuclease Inhibitor"/>
    <property type="match status" value="1"/>
</dbReference>
<accession>A0A2N5SEZ3</accession>
<dbReference type="SUPFAM" id="SSF52047">
    <property type="entry name" value="RNI-like"/>
    <property type="match status" value="1"/>
</dbReference>
<dbReference type="Proteomes" id="UP000235388">
    <property type="component" value="Unassembled WGS sequence"/>
</dbReference>
<evidence type="ECO:0000313" key="1">
    <source>
        <dbReference type="EMBL" id="PLW11827.1"/>
    </source>
</evidence>
<dbReference type="OrthoDB" id="2501299at2759"/>
<keyword evidence="2" id="KW-1185">Reference proteome</keyword>
<dbReference type="InterPro" id="IPR032675">
    <property type="entry name" value="LRR_dom_sf"/>
</dbReference>